<gene>
    <name evidence="6" type="ORF">QR680_006375</name>
</gene>
<dbReference type="GO" id="GO:0008270">
    <property type="term" value="F:zinc ion binding"/>
    <property type="evidence" value="ECO:0007669"/>
    <property type="project" value="UniProtKB-KW"/>
</dbReference>
<evidence type="ECO:0000256" key="4">
    <source>
        <dbReference type="SAM" id="MobiDB-lite"/>
    </source>
</evidence>
<dbReference type="InterPro" id="IPR007588">
    <property type="entry name" value="Znf_FLYWCH"/>
</dbReference>
<evidence type="ECO:0000256" key="2">
    <source>
        <dbReference type="ARBA" id="ARBA00022771"/>
    </source>
</evidence>
<keyword evidence="1" id="KW-0479">Metal-binding</keyword>
<comment type="caution">
    <text evidence="6">The sequence shown here is derived from an EMBL/GenBank/DDBJ whole genome shotgun (WGS) entry which is preliminary data.</text>
</comment>
<feature type="compositionally biased region" description="Basic and acidic residues" evidence="4">
    <location>
        <begin position="198"/>
        <end position="208"/>
    </location>
</feature>
<feature type="region of interest" description="Disordered" evidence="4">
    <location>
        <begin position="191"/>
        <end position="212"/>
    </location>
</feature>
<evidence type="ECO:0000256" key="3">
    <source>
        <dbReference type="ARBA" id="ARBA00022833"/>
    </source>
</evidence>
<dbReference type="AlphaFoldDB" id="A0AA39HVB9"/>
<proteinExistence type="predicted"/>
<organism evidence="6 7">
    <name type="scientific">Steinernema hermaphroditum</name>
    <dbReference type="NCBI Taxonomy" id="289476"/>
    <lineage>
        <taxon>Eukaryota</taxon>
        <taxon>Metazoa</taxon>
        <taxon>Ecdysozoa</taxon>
        <taxon>Nematoda</taxon>
        <taxon>Chromadorea</taxon>
        <taxon>Rhabditida</taxon>
        <taxon>Tylenchina</taxon>
        <taxon>Panagrolaimomorpha</taxon>
        <taxon>Strongyloidoidea</taxon>
        <taxon>Steinernematidae</taxon>
        <taxon>Steinernema</taxon>
    </lineage>
</organism>
<evidence type="ECO:0000259" key="5">
    <source>
        <dbReference type="Pfam" id="PF04500"/>
    </source>
</evidence>
<keyword evidence="3" id="KW-0862">Zinc</keyword>
<evidence type="ECO:0000313" key="6">
    <source>
        <dbReference type="EMBL" id="KAK0412731.1"/>
    </source>
</evidence>
<keyword evidence="7" id="KW-1185">Reference proteome</keyword>
<evidence type="ECO:0000256" key="1">
    <source>
        <dbReference type="ARBA" id="ARBA00022723"/>
    </source>
</evidence>
<keyword evidence="2" id="KW-0863">Zinc-finger</keyword>
<sequence>MDSWSAFEPPENKACLNLFSLHKYSLSNKTVFVIPSERNGHVLFFDCQFYTRDKWYEKTGRSTWKCCKRKSCKGRIAVQDGKIEFNGEHGCGTDHIEVLAEFLKKILVANAALFSREDLNQIQREFEEETLKNPMKWTSNKKSLNTESNAGLFREACMCIVASVNLTTTELVIALKKAIFENQSLKITMNNKKRKARKEAEEKEDQQRDPPCNFNFEDLEELPSQDVYNVDLNEARVRAERCIETLFLRVCRVLYDVFFPRNNADTPAGLSLHILHPSSIFAQESLAHLPSASWISVDSSYSHPVRVQATVSDETGCQVTSGCEILSSDMTSGLSQSRPVYPFNSYSSMPECSGDTSSVHGMPMQRNDGAGEASRSIPPDDSHASLHTATVIYRDINYPWLDPVPSMQSPSKDRPTEIINHGMSTGASFAESESSGGFDRNRMGVSQEGTKRLCHVPFPPIETFLPPRR</sequence>
<evidence type="ECO:0000313" key="7">
    <source>
        <dbReference type="Proteomes" id="UP001175271"/>
    </source>
</evidence>
<dbReference type="EMBL" id="JAUCMV010000003">
    <property type="protein sequence ID" value="KAK0412731.1"/>
    <property type="molecule type" value="Genomic_DNA"/>
</dbReference>
<dbReference type="Gene3D" id="2.20.25.240">
    <property type="match status" value="1"/>
</dbReference>
<feature type="domain" description="FLYWCH-type" evidence="5">
    <location>
        <begin position="34"/>
        <end position="81"/>
    </location>
</feature>
<protein>
    <recommendedName>
        <fullName evidence="5">FLYWCH-type domain-containing protein</fullName>
    </recommendedName>
</protein>
<name>A0AA39HVB9_9BILA</name>
<accession>A0AA39HVB9</accession>
<dbReference type="Pfam" id="PF04500">
    <property type="entry name" value="FLYWCH"/>
    <property type="match status" value="1"/>
</dbReference>
<feature type="region of interest" description="Disordered" evidence="4">
    <location>
        <begin position="364"/>
        <end position="383"/>
    </location>
</feature>
<reference evidence="6" key="1">
    <citation type="submission" date="2023-06" db="EMBL/GenBank/DDBJ databases">
        <title>Genomic analysis of the entomopathogenic nematode Steinernema hermaphroditum.</title>
        <authorList>
            <person name="Schwarz E.M."/>
            <person name="Heppert J.K."/>
            <person name="Baniya A."/>
            <person name="Schwartz H.T."/>
            <person name="Tan C.-H."/>
            <person name="Antoshechkin I."/>
            <person name="Sternberg P.W."/>
            <person name="Goodrich-Blair H."/>
            <person name="Dillman A.R."/>
        </authorList>
    </citation>
    <scope>NUCLEOTIDE SEQUENCE</scope>
    <source>
        <strain evidence="6">PS9179</strain>
        <tissue evidence="6">Whole animal</tissue>
    </source>
</reference>
<dbReference type="Proteomes" id="UP001175271">
    <property type="component" value="Unassembled WGS sequence"/>
</dbReference>